<evidence type="ECO:0000313" key="9">
    <source>
        <dbReference type="Proteomes" id="UP000225548"/>
    </source>
</evidence>
<reference evidence="8 9" key="1">
    <citation type="submission" date="2017-10" db="EMBL/GenBank/DDBJ databases">
        <title>Sequencing the genomes of 1000 actinobacteria strains.</title>
        <authorList>
            <person name="Klenk H.-P."/>
        </authorList>
    </citation>
    <scope>NUCLEOTIDE SEQUENCE [LARGE SCALE GENOMIC DNA]</scope>
    <source>
        <strain evidence="8 9">DSM 18966</strain>
    </source>
</reference>
<feature type="transmembrane region" description="Helical" evidence="7">
    <location>
        <begin position="189"/>
        <end position="206"/>
    </location>
</feature>
<keyword evidence="5 7" id="KW-0811">Translocation</keyword>
<keyword evidence="4 7" id="KW-1133">Transmembrane helix</keyword>
<dbReference type="EMBL" id="PDJG01000001">
    <property type="protein sequence ID" value="PFG33153.1"/>
    <property type="molecule type" value="Genomic_DNA"/>
</dbReference>
<keyword evidence="9" id="KW-1185">Reference proteome</keyword>
<evidence type="ECO:0000256" key="4">
    <source>
        <dbReference type="ARBA" id="ARBA00022989"/>
    </source>
</evidence>
<keyword evidence="3 7" id="KW-0653">Protein transport</keyword>
<evidence type="ECO:0000256" key="3">
    <source>
        <dbReference type="ARBA" id="ARBA00022927"/>
    </source>
</evidence>
<organism evidence="8 9">
    <name type="scientific">Sanguibacter antarcticus</name>
    <dbReference type="NCBI Taxonomy" id="372484"/>
    <lineage>
        <taxon>Bacteria</taxon>
        <taxon>Bacillati</taxon>
        <taxon>Actinomycetota</taxon>
        <taxon>Actinomycetes</taxon>
        <taxon>Micrococcales</taxon>
        <taxon>Sanguibacteraceae</taxon>
        <taxon>Sanguibacter</taxon>
    </lineage>
</organism>
<accession>A0A2A9E2U0</accession>
<name>A0A2A9E2U0_9MICO</name>
<feature type="transmembrane region" description="Helical" evidence="7">
    <location>
        <begin position="71"/>
        <end position="92"/>
    </location>
</feature>
<proteinExistence type="inferred from homology"/>
<feature type="transmembrane region" description="Helical" evidence="7">
    <location>
        <begin position="14"/>
        <end position="32"/>
    </location>
</feature>
<evidence type="ECO:0000256" key="6">
    <source>
        <dbReference type="ARBA" id="ARBA00023136"/>
    </source>
</evidence>
<comment type="subunit">
    <text evidence="7">The Tat system comprises two distinct complexes: a TatABC complex, containing multiple copies of TatA, TatB and TatC subunits, and a separate TatA complex, containing only TatA subunits. Substrates initially bind to the TatABC complex, which probably triggers association of the separate TatA complex to form the active translocon.</text>
</comment>
<dbReference type="Pfam" id="PF00902">
    <property type="entry name" value="TatC"/>
    <property type="match status" value="1"/>
</dbReference>
<dbReference type="OrthoDB" id="9777044at2"/>
<keyword evidence="7" id="KW-1003">Cell membrane</keyword>
<feature type="transmembrane region" description="Helical" evidence="7">
    <location>
        <begin position="150"/>
        <end position="177"/>
    </location>
</feature>
<dbReference type="GO" id="GO:0033281">
    <property type="term" value="C:TAT protein transport complex"/>
    <property type="evidence" value="ECO:0007669"/>
    <property type="project" value="UniProtKB-UniRule"/>
</dbReference>
<feature type="transmembrane region" description="Helical" evidence="7">
    <location>
        <begin position="212"/>
        <end position="232"/>
    </location>
</feature>
<keyword evidence="7" id="KW-0813">Transport</keyword>
<keyword evidence="2 7" id="KW-0812">Transmembrane</keyword>
<comment type="function">
    <text evidence="7">Part of the twin-arginine translocation (Tat) system that transports large folded proteins containing a characteristic twin-arginine motif in their signal peptide across membranes. Together with TatB, TatC is part of a receptor directly interacting with Tat signal peptides.</text>
</comment>
<comment type="caution">
    <text evidence="8">The sequence shown here is derived from an EMBL/GenBank/DDBJ whole genome shotgun (WGS) entry which is preliminary data.</text>
</comment>
<dbReference type="InterPro" id="IPR002033">
    <property type="entry name" value="TatC"/>
</dbReference>
<dbReference type="PANTHER" id="PTHR30371:SF0">
    <property type="entry name" value="SEC-INDEPENDENT PROTEIN TRANSLOCASE PROTEIN TATC, CHLOROPLASTIC-RELATED"/>
    <property type="match status" value="1"/>
</dbReference>
<dbReference type="PRINTS" id="PR01840">
    <property type="entry name" value="TATCFAMILY"/>
</dbReference>
<dbReference type="AlphaFoldDB" id="A0A2A9E2U0"/>
<comment type="subcellular location">
    <subcellularLocation>
        <location evidence="7">Cell membrane</location>
        <topology evidence="7">Multi-pass membrane protein</topology>
    </subcellularLocation>
    <subcellularLocation>
        <location evidence="1">Membrane</location>
        <topology evidence="1">Multi-pass membrane protein</topology>
    </subcellularLocation>
</comment>
<dbReference type="Proteomes" id="UP000225548">
    <property type="component" value="Unassembled WGS sequence"/>
</dbReference>
<feature type="transmembrane region" description="Helical" evidence="7">
    <location>
        <begin position="104"/>
        <end position="130"/>
    </location>
</feature>
<evidence type="ECO:0000256" key="7">
    <source>
        <dbReference type="HAMAP-Rule" id="MF_00902"/>
    </source>
</evidence>
<sequence>MPLRAHLLELRKRLFLGAVGVAVGAVAGWFLYDPVFQLLQQPILDAAARRNQVVSINFGGMATALDMKIKIAVFIGVLGTSPWWLYQLWAFITPGLTGREKRYTVGFVGAAVPLFLSGAGLAWLVLPHAVRILTDFLPKDSTNLQDAQMYLGFVMRLLLAFGIAFVMPVVMVAVNFLGMVRAETWARGWRWAIVIAFGFAAVMTPTPDALTMILVALPICLLYFMALGVCVLHDRRADKRTAAFDAEIAGYEV</sequence>
<dbReference type="GO" id="GO:0065002">
    <property type="term" value="P:intracellular protein transmembrane transport"/>
    <property type="evidence" value="ECO:0007669"/>
    <property type="project" value="TreeGrafter"/>
</dbReference>
<dbReference type="GO" id="GO:0043953">
    <property type="term" value="P:protein transport by the Tat complex"/>
    <property type="evidence" value="ECO:0007669"/>
    <property type="project" value="UniProtKB-UniRule"/>
</dbReference>
<dbReference type="HAMAP" id="MF_00902">
    <property type="entry name" value="TatC"/>
    <property type="match status" value="1"/>
</dbReference>
<comment type="similarity">
    <text evidence="7">Belongs to the TatC family.</text>
</comment>
<evidence type="ECO:0000256" key="2">
    <source>
        <dbReference type="ARBA" id="ARBA00022692"/>
    </source>
</evidence>
<evidence type="ECO:0000256" key="1">
    <source>
        <dbReference type="ARBA" id="ARBA00004141"/>
    </source>
</evidence>
<protein>
    <recommendedName>
        <fullName evidence="7">Sec-independent protein translocase protein TatC</fullName>
    </recommendedName>
</protein>
<dbReference type="PANTHER" id="PTHR30371">
    <property type="entry name" value="SEC-INDEPENDENT PROTEIN TRANSLOCASE PROTEIN TATC"/>
    <property type="match status" value="1"/>
</dbReference>
<evidence type="ECO:0000313" key="8">
    <source>
        <dbReference type="EMBL" id="PFG33153.1"/>
    </source>
</evidence>
<evidence type="ECO:0000256" key="5">
    <source>
        <dbReference type="ARBA" id="ARBA00023010"/>
    </source>
</evidence>
<dbReference type="NCBIfam" id="TIGR00945">
    <property type="entry name" value="tatC"/>
    <property type="match status" value="1"/>
</dbReference>
<keyword evidence="6 7" id="KW-0472">Membrane</keyword>
<dbReference type="GO" id="GO:0009977">
    <property type="term" value="F:proton motive force dependent protein transmembrane transporter activity"/>
    <property type="evidence" value="ECO:0007669"/>
    <property type="project" value="TreeGrafter"/>
</dbReference>
<gene>
    <name evidence="7" type="primary">tatC</name>
    <name evidence="8" type="ORF">ATL42_1013</name>
</gene>